<proteinExistence type="predicted"/>
<accession>A0A3M7LVQ9</accession>
<sequence>MFRHLWVYSQEHKSIYHRQ</sequence>
<evidence type="ECO:0000313" key="1">
    <source>
        <dbReference type="EMBL" id="RMZ66311.1"/>
    </source>
</evidence>
<dbReference type="Proteomes" id="UP000265663">
    <property type="component" value="Unassembled WGS sequence"/>
</dbReference>
<name>A0A3M7LVQ9_9PLEO</name>
<keyword evidence="2" id="KW-1185">Reference proteome</keyword>
<gene>
    <name evidence="1" type="ORF">GMOD_00005411</name>
</gene>
<dbReference type="EMBL" id="KE747806">
    <property type="protein sequence ID" value="RMZ66311.1"/>
    <property type="molecule type" value="Genomic_DNA"/>
</dbReference>
<reference evidence="1 2" key="1">
    <citation type="journal article" date="2014" name="PLoS ONE">
        <title>De novo Genome Assembly of the Fungal Plant Pathogen Pyrenophora semeniperda.</title>
        <authorList>
            <person name="Soliai M.M."/>
            <person name="Meyer S.E."/>
            <person name="Udall J.A."/>
            <person name="Elzinga D.E."/>
            <person name="Hermansen R.A."/>
            <person name="Bodily P.M."/>
            <person name="Hart A.A."/>
            <person name="Coleman C.E."/>
        </authorList>
    </citation>
    <scope>NUCLEOTIDE SEQUENCE [LARGE SCALE GENOMIC DNA]</scope>
    <source>
        <strain evidence="1 2">CCB06</strain>
        <tissue evidence="1">Mycelium</tissue>
    </source>
</reference>
<organism evidence="1 2">
    <name type="scientific">Pyrenophora seminiperda CCB06</name>
    <dbReference type="NCBI Taxonomy" id="1302712"/>
    <lineage>
        <taxon>Eukaryota</taxon>
        <taxon>Fungi</taxon>
        <taxon>Dikarya</taxon>
        <taxon>Ascomycota</taxon>
        <taxon>Pezizomycotina</taxon>
        <taxon>Dothideomycetes</taxon>
        <taxon>Pleosporomycetidae</taxon>
        <taxon>Pleosporales</taxon>
        <taxon>Pleosporineae</taxon>
        <taxon>Pleosporaceae</taxon>
        <taxon>Pyrenophora</taxon>
    </lineage>
</organism>
<dbReference type="AlphaFoldDB" id="A0A3M7LVQ9"/>
<protein>
    <submittedName>
        <fullName evidence="1">Uncharacterized protein</fullName>
    </submittedName>
</protein>
<evidence type="ECO:0000313" key="2">
    <source>
        <dbReference type="Proteomes" id="UP000265663"/>
    </source>
</evidence>